<gene>
    <name evidence="9" type="primary">f1pep1</name>
    <name evidence="9" type="ORF">Pan189_31630</name>
</gene>
<dbReference type="GO" id="GO:0006508">
    <property type="term" value="P:proteolysis"/>
    <property type="evidence" value="ECO:0007669"/>
    <property type="project" value="UniProtKB-KW"/>
</dbReference>
<accession>A0A517R4E9</accession>
<dbReference type="InterPro" id="IPR001375">
    <property type="entry name" value="Peptidase_S9_cat"/>
</dbReference>
<dbReference type="Gene3D" id="2.130.10.120">
    <property type="entry name" value="Prolyl oligopeptidase, N-terminal domain"/>
    <property type="match status" value="1"/>
</dbReference>
<reference evidence="9 10" key="1">
    <citation type="submission" date="2019-02" db="EMBL/GenBank/DDBJ databases">
        <title>Deep-cultivation of Planctomycetes and their phenomic and genomic characterization uncovers novel biology.</title>
        <authorList>
            <person name="Wiegand S."/>
            <person name="Jogler M."/>
            <person name="Boedeker C."/>
            <person name="Pinto D."/>
            <person name="Vollmers J."/>
            <person name="Rivas-Marin E."/>
            <person name="Kohn T."/>
            <person name="Peeters S.H."/>
            <person name="Heuer A."/>
            <person name="Rast P."/>
            <person name="Oberbeckmann S."/>
            <person name="Bunk B."/>
            <person name="Jeske O."/>
            <person name="Meyerdierks A."/>
            <person name="Storesund J.E."/>
            <person name="Kallscheuer N."/>
            <person name="Luecker S."/>
            <person name="Lage O.M."/>
            <person name="Pohl T."/>
            <person name="Merkel B.J."/>
            <person name="Hornburger P."/>
            <person name="Mueller R.-W."/>
            <person name="Bruemmer F."/>
            <person name="Labrenz M."/>
            <person name="Spormann A.M."/>
            <person name="Op den Camp H."/>
            <person name="Overmann J."/>
            <person name="Amann R."/>
            <person name="Jetten M.S.M."/>
            <person name="Mascher T."/>
            <person name="Medema M.H."/>
            <person name="Devos D.P."/>
            <person name="Kaster A.-K."/>
            <person name="Ovreas L."/>
            <person name="Rohde M."/>
            <person name="Galperin M.Y."/>
            <person name="Jogler C."/>
        </authorList>
    </citation>
    <scope>NUCLEOTIDE SEQUENCE [LARGE SCALE GENOMIC DNA]</scope>
    <source>
        <strain evidence="9 10">Pan189</strain>
    </source>
</reference>
<dbReference type="SUPFAM" id="SSF53474">
    <property type="entry name" value="alpha/beta-Hydrolases"/>
    <property type="match status" value="1"/>
</dbReference>
<evidence type="ECO:0000256" key="2">
    <source>
        <dbReference type="ARBA" id="ARBA00005228"/>
    </source>
</evidence>
<dbReference type="EC" id="3.4.21.26" evidence="3"/>
<sequence length="727" mass="82652">MSFCIRKRYFANLTILIGVGLLFIQDCPAEDNNMINYPDTKRVEVVDRLHGRDVPDPFRWLETDVRESEEVAAWVEAQNKVTFQYLEQIESREPIRERLTELWNYEKFGTPFKAGGRYYFRKNNGLQNQYVLYVQDSLDEKPEVLIDPNEWSKDGTVALAGTAFSDDGRYVAYGVQEAGSDWRTYRIMNIADRSLLDEELKWIKFTGISWKPDGSGFYYSRYPQPDEEAAFQDLNLNQKVFFHKVGTPQSDDVLIYERPDEPTWGFYSDVTEDGRYLILTIFEGTDHGYRVYYKDLNSGDEAAPDFGFRRLIDSFDLEYSFVAARESTFYFITTKDAPRKRLISVDVSKPEVDWTEIVPEAASVLESVDLVAGQFICEYLENVRSKVLLYQVDGTPSDEIKLDGLGTAAGFGGRQSDDETFYSFSSMITPPSIYRYDFDTGESELLNRSDIDIEPTDYVSRQVFCESEDGTRVPMFVVHRRGIELDGSHPTLLYGYGGFEISLMPRFSITRLMWLELGGVYAMANLRGGGEFGEPWHRAGTKGQKQNVFDDFFACAEWLIDEGYTTPERLAIQGRSNGGLLVGAAITQRPELFGAALPAVGVLDMLRFHRFTAGRYWVDDYGSPDDPEDFKALLAYSPYHNLKEGTRYPATLITTADTDDRVVPGHSFKFAARLQATHAGDAPVLIRIETKAGHGAGKPTSKIIEETADELAFLVDQFKMRLPSFED</sequence>
<dbReference type="Pfam" id="PF02897">
    <property type="entry name" value="Peptidase_S9_N"/>
    <property type="match status" value="1"/>
</dbReference>
<evidence type="ECO:0000256" key="3">
    <source>
        <dbReference type="ARBA" id="ARBA00011897"/>
    </source>
</evidence>
<evidence type="ECO:0000259" key="7">
    <source>
        <dbReference type="Pfam" id="PF00326"/>
    </source>
</evidence>
<dbReference type="FunFam" id="2.130.10.120:FF:000001">
    <property type="entry name" value="Prolyl endopeptidase"/>
    <property type="match status" value="1"/>
</dbReference>
<evidence type="ECO:0000256" key="1">
    <source>
        <dbReference type="ARBA" id="ARBA00001070"/>
    </source>
</evidence>
<dbReference type="InterPro" id="IPR002470">
    <property type="entry name" value="Peptidase_S9A"/>
</dbReference>
<dbReference type="FunFam" id="3.40.50.1820:FF:000005">
    <property type="entry name" value="Prolyl endopeptidase"/>
    <property type="match status" value="1"/>
</dbReference>
<dbReference type="EMBL" id="CP036268">
    <property type="protein sequence ID" value="QDT38765.1"/>
    <property type="molecule type" value="Genomic_DNA"/>
</dbReference>
<dbReference type="InterPro" id="IPR029058">
    <property type="entry name" value="AB_hydrolase_fold"/>
</dbReference>
<dbReference type="Proteomes" id="UP000317318">
    <property type="component" value="Chromosome"/>
</dbReference>
<comment type="similarity">
    <text evidence="2">Belongs to the peptidase S9A family.</text>
</comment>
<dbReference type="RefSeq" id="WP_310820565.1">
    <property type="nucleotide sequence ID" value="NZ_CP036268.1"/>
</dbReference>
<evidence type="ECO:0000313" key="10">
    <source>
        <dbReference type="Proteomes" id="UP000317318"/>
    </source>
</evidence>
<dbReference type="AlphaFoldDB" id="A0A517R4E9"/>
<feature type="domain" description="Peptidase S9 prolyl oligopeptidase catalytic" evidence="7">
    <location>
        <begin position="506"/>
        <end position="720"/>
    </location>
</feature>
<comment type="catalytic activity">
    <reaction evidence="1">
        <text>Hydrolysis of Pro-|-Xaa &gt;&gt; Ala-|-Xaa in oligopeptides.</text>
        <dbReference type="EC" id="3.4.21.26"/>
    </reaction>
</comment>
<keyword evidence="4" id="KW-0645">Protease</keyword>
<dbReference type="PRINTS" id="PR00862">
    <property type="entry name" value="PROLIGOPTASE"/>
</dbReference>
<protein>
    <recommendedName>
        <fullName evidence="3">prolyl oligopeptidase</fullName>
        <ecNumber evidence="3">3.4.21.26</ecNumber>
    </recommendedName>
</protein>
<dbReference type="GO" id="GO:0070012">
    <property type="term" value="F:oligopeptidase activity"/>
    <property type="evidence" value="ECO:0007669"/>
    <property type="project" value="TreeGrafter"/>
</dbReference>
<evidence type="ECO:0000256" key="6">
    <source>
        <dbReference type="ARBA" id="ARBA00022825"/>
    </source>
</evidence>
<dbReference type="Pfam" id="PF00326">
    <property type="entry name" value="Peptidase_S9"/>
    <property type="match status" value="1"/>
</dbReference>
<keyword evidence="10" id="KW-1185">Reference proteome</keyword>
<dbReference type="PANTHER" id="PTHR42881:SF2">
    <property type="entry name" value="PROLYL ENDOPEPTIDASE"/>
    <property type="match status" value="1"/>
</dbReference>
<dbReference type="GO" id="GO:0004252">
    <property type="term" value="F:serine-type endopeptidase activity"/>
    <property type="evidence" value="ECO:0007669"/>
    <property type="project" value="UniProtKB-EC"/>
</dbReference>
<dbReference type="KEGG" id="svp:Pan189_31630"/>
<evidence type="ECO:0000256" key="4">
    <source>
        <dbReference type="ARBA" id="ARBA00022670"/>
    </source>
</evidence>
<dbReference type="PANTHER" id="PTHR42881">
    <property type="entry name" value="PROLYL ENDOPEPTIDASE"/>
    <property type="match status" value="1"/>
</dbReference>
<evidence type="ECO:0000313" key="9">
    <source>
        <dbReference type="EMBL" id="QDT38765.1"/>
    </source>
</evidence>
<dbReference type="GO" id="GO:0005829">
    <property type="term" value="C:cytosol"/>
    <property type="evidence" value="ECO:0007669"/>
    <property type="project" value="TreeGrafter"/>
</dbReference>
<dbReference type="SUPFAM" id="SSF50993">
    <property type="entry name" value="Peptidase/esterase 'gauge' domain"/>
    <property type="match status" value="1"/>
</dbReference>
<organism evidence="9 10">
    <name type="scientific">Stratiformator vulcanicus</name>
    <dbReference type="NCBI Taxonomy" id="2527980"/>
    <lineage>
        <taxon>Bacteria</taxon>
        <taxon>Pseudomonadati</taxon>
        <taxon>Planctomycetota</taxon>
        <taxon>Planctomycetia</taxon>
        <taxon>Planctomycetales</taxon>
        <taxon>Planctomycetaceae</taxon>
        <taxon>Stratiformator</taxon>
    </lineage>
</organism>
<dbReference type="InterPro" id="IPR051167">
    <property type="entry name" value="Prolyl_oligopep/macrocyclase"/>
</dbReference>
<dbReference type="Gene3D" id="3.40.50.1820">
    <property type="entry name" value="alpha/beta hydrolase"/>
    <property type="match status" value="1"/>
</dbReference>
<evidence type="ECO:0000256" key="5">
    <source>
        <dbReference type="ARBA" id="ARBA00022801"/>
    </source>
</evidence>
<feature type="domain" description="Peptidase S9A N-terminal" evidence="8">
    <location>
        <begin position="38"/>
        <end position="447"/>
    </location>
</feature>
<dbReference type="InterPro" id="IPR023302">
    <property type="entry name" value="Pept_S9A_N"/>
</dbReference>
<name>A0A517R4E9_9PLAN</name>
<keyword evidence="5 9" id="KW-0378">Hydrolase</keyword>
<evidence type="ECO:0000259" key="8">
    <source>
        <dbReference type="Pfam" id="PF02897"/>
    </source>
</evidence>
<proteinExistence type="inferred from homology"/>
<keyword evidence="6" id="KW-0720">Serine protease</keyword>